<dbReference type="STRING" id="1764295.A0A5B8MCC7"/>
<protein>
    <submittedName>
        <fullName evidence="2">Histone deacetylase</fullName>
    </submittedName>
</protein>
<dbReference type="Gene3D" id="3.40.800.20">
    <property type="entry name" value="Histone deacetylase domain"/>
    <property type="match status" value="1"/>
</dbReference>
<dbReference type="GO" id="GO:0004407">
    <property type="term" value="F:histone deacetylase activity"/>
    <property type="evidence" value="ECO:0007669"/>
    <property type="project" value="TreeGrafter"/>
</dbReference>
<gene>
    <name evidence="2" type="ORF">A3770_01p05610</name>
</gene>
<evidence type="ECO:0000313" key="3">
    <source>
        <dbReference type="Proteomes" id="UP000316726"/>
    </source>
</evidence>
<dbReference type="InterPro" id="IPR037138">
    <property type="entry name" value="His_deacetylse_dom_sf"/>
</dbReference>
<accession>A0A5B8MCC7</accession>
<dbReference type="PRINTS" id="PR01270">
    <property type="entry name" value="HDASUPER"/>
</dbReference>
<dbReference type="GO" id="GO:0040029">
    <property type="term" value="P:epigenetic regulation of gene expression"/>
    <property type="evidence" value="ECO:0007669"/>
    <property type="project" value="TreeGrafter"/>
</dbReference>
<dbReference type="CDD" id="cd09992">
    <property type="entry name" value="HDAC_classII"/>
    <property type="match status" value="1"/>
</dbReference>
<reference evidence="2 3" key="1">
    <citation type="submission" date="2018-07" db="EMBL/GenBank/DDBJ databases">
        <title>The complete nuclear genome of the prasinophyte Chloropicon primus (CCMP1205).</title>
        <authorList>
            <person name="Pombert J.-F."/>
            <person name="Otis C."/>
            <person name="Turmel M."/>
            <person name="Lemieux C."/>
        </authorList>
    </citation>
    <scope>NUCLEOTIDE SEQUENCE [LARGE SCALE GENOMIC DNA]</scope>
    <source>
        <strain evidence="2 3">CCMP1205</strain>
    </source>
</reference>
<dbReference type="AlphaFoldDB" id="A0A5B8MCC7"/>
<evidence type="ECO:0000259" key="1">
    <source>
        <dbReference type="Pfam" id="PF00850"/>
    </source>
</evidence>
<keyword evidence="3" id="KW-1185">Reference proteome</keyword>
<evidence type="ECO:0000313" key="2">
    <source>
        <dbReference type="EMBL" id="QDZ18043.1"/>
    </source>
</evidence>
<organism evidence="2 3">
    <name type="scientific">Chloropicon primus</name>
    <dbReference type="NCBI Taxonomy" id="1764295"/>
    <lineage>
        <taxon>Eukaryota</taxon>
        <taxon>Viridiplantae</taxon>
        <taxon>Chlorophyta</taxon>
        <taxon>Chloropicophyceae</taxon>
        <taxon>Chloropicales</taxon>
        <taxon>Chloropicaceae</taxon>
        <taxon>Chloropicon</taxon>
    </lineage>
</organism>
<dbReference type="EMBL" id="CP031034">
    <property type="protein sequence ID" value="QDZ18043.1"/>
    <property type="molecule type" value="Genomic_DNA"/>
</dbReference>
<dbReference type="GO" id="GO:0005737">
    <property type="term" value="C:cytoplasm"/>
    <property type="evidence" value="ECO:0007669"/>
    <property type="project" value="TreeGrafter"/>
</dbReference>
<feature type="domain" description="Histone deacetylase" evidence="1">
    <location>
        <begin position="18"/>
        <end position="318"/>
    </location>
</feature>
<dbReference type="InterPro" id="IPR023801">
    <property type="entry name" value="His_deacetylse_dom"/>
</dbReference>
<dbReference type="Proteomes" id="UP000316726">
    <property type="component" value="Chromosome 1"/>
</dbReference>
<dbReference type="InterPro" id="IPR023696">
    <property type="entry name" value="Ureohydrolase_dom_sf"/>
</dbReference>
<dbReference type="PANTHER" id="PTHR10625">
    <property type="entry name" value="HISTONE DEACETYLASE HDAC1-RELATED"/>
    <property type="match status" value="1"/>
</dbReference>
<dbReference type="GO" id="GO:0000118">
    <property type="term" value="C:histone deacetylase complex"/>
    <property type="evidence" value="ECO:0007669"/>
    <property type="project" value="TreeGrafter"/>
</dbReference>
<dbReference type="Pfam" id="PF00850">
    <property type="entry name" value="Hist_deacetyl"/>
    <property type="match status" value="1"/>
</dbReference>
<dbReference type="InterPro" id="IPR000286">
    <property type="entry name" value="HDACs"/>
</dbReference>
<sequence length="359" mass="38988">MRVLLGANGALGHDLLGHPETRGRVEAIERAISRAGLPFTTLCQDRVADRVAGVSLPQEIARVHNPGFVSGMSKLCEELKADGRVANLDRDTYATGSSYEDLLRSVAVASEIVDEVIGSGDPSLSGFALVRPPGHHAVPRSPMGFCIFNTVSLAVERARENGIKRVAIVDFDVHHGNGTQDIFLRDKDVLYLSTHQEGIFPGTGRVEEIGLGEAKGTTINVPLPSGSGDQAVKMAWESIVEKAIRRFKPDMIFVSAGYDAHWKDPQAGCSFQSSTFHWLTRELKELALDLCKGRIVFVLEGGYDLDALGDCVVESLRALNGSPSNPLLDSDALFDDEPEQMRKVEEAVAEAYEGISRYL</sequence>
<name>A0A5B8MCC7_9CHLO</name>
<dbReference type="PANTHER" id="PTHR10625:SF11">
    <property type="entry name" value="HISTONE DEACETYLASE 14, CHLOROPLASTIC"/>
    <property type="match status" value="1"/>
</dbReference>
<proteinExistence type="predicted"/>
<dbReference type="SUPFAM" id="SSF52768">
    <property type="entry name" value="Arginase/deacetylase"/>
    <property type="match status" value="1"/>
</dbReference>
<dbReference type="OrthoDB" id="424012at2759"/>